<dbReference type="STRING" id="1441469.A0A225B2V3"/>
<dbReference type="AlphaFoldDB" id="A0A225B2V3"/>
<organism evidence="1 2">
    <name type="scientific">Talaromyces atroroseus</name>
    <dbReference type="NCBI Taxonomy" id="1441469"/>
    <lineage>
        <taxon>Eukaryota</taxon>
        <taxon>Fungi</taxon>
        <taxon>Dikarya</taxon>
        <taxon>Ascomycota</taxon>
        <taxon>Pezizomycotina</taxon>
        <taxon>Eurotiomycetes</taxon>
        <taxon>Eurotiomycetidae</taxon>
        <taxon>Eurotiales</taxon>
        <taxon>Trichocomaceae</taxon>
        <taxon>Talaromyces</taxon>
        <taxon>Talaromyces sect. Trachyspermi</taxon>
    </lineage>
</organism>
<comment type="caution">
    <text evidence="1">The sequence shown here is derived from an EMBL/GenBank/DDBJ whole genome shotgun (WGS) entry which is preliminary data.</text>
</comment>
<dbReference type="GeneID" id="31004676"/>
<gene>
    <name evidence="1" type="ORF">UA08_04921</name>
</gene>
<proteinExistence type="predicted"/>
<keyword evidence="2" id="KW-1185">Reference proteome</keyword>
<protein>
    <submittedName>
        <fullName evidence="1">Uncharacterized protein</fullName>
    </submittedName>
</protein>
<sequence>MSLRLFGSFILDDPKDHLTEDRQLELKRLLPLIEKLEEESSQGHFDHSSWDMNDAFEHFRDEETAWWKSRNVDRPRNFIVRPSGRLDSRVACHLFNPTFAVCDPTSETTFDLSNPTMIQLKDAGISLEKCLVFDHLARRDDSKHSVKVYPPDLWEINEGFVFALRHEMAAVVELCWGANVKSRMHHCFPDLQPLPLWGRYEGVTLYLEHQKDQTGNCKSIRRFIIFVRPPQYFMYVFADTPGARRFRRYFGKEQDLHLEVAALLGNIAVSENFYESSPRLIQNLRIPKVVRLARDKLKGEARVQLETAFPGLDLAPVKVSFEVSPEVEANWAIEVERLKADTASKPAVLAEGNIEDDHTRRENHRRKAALFHINLQKLVNFFLPDMPFKILKPDQYENLIQSIEELDWEFNSWEELPEVITTLFHTEKGLKIDQHTITSREELETAFQLTYCKGNVDNLSIMGLAFSVLLGYNTSIRQMNHLKRSSVSDLLVSGGPGRDVVPRKCSICRRRVLDDPVAYYAKNNSKTYALKYRKNGCGRTGCTKKAEFYPIDGNLRRIRIEKKLLEAIPNPEAEWEPYLLRNKNELDVVPRMVVWKCPTEGCPGTLEDNAPRWTFEKTSRLLNRKLMCPVCCTQEWWEPVKTSIQTVRGSSISRMWASLKKAGCDPRQYPRRPDICFANARIPTRIAMLKEAKRLQEEKHAMNYP</sequence>
<name>A0A225B2V3_TALAT</name>
<dbReference type="OrthoDB" id="4227515at2759"/>
<reference evidence="1 2" key="1">
    <citation type="submission" date="2015-06" db="EMBL/GenBank/DDBJ databases">
        <title>Talaromyces atroroseus IBT 11181 draft genome.</title>
        <authorList>
            <person name="Rasmussen K.B."/>
            <person name="Rasmussen S."/>
            <person name="Petersen B."/>
            <person name="Sicheritz-Ponten T."/>
            <person name="Mortensen U.H."/>
            <person name="Thrane U."/>
        </authorList>
    </citation>
    <scope>NUCLEOTIDE SEQUENCE [LARGE SCALE GENOMIC DNA]</scope>
    <source>
        <strain evidence="1 2">IBT 11181</strain>
    </source>
</reference>
<dbReference type="RefSeq" id="XP_020120308.1">
    <property type="nucleotide sequence ID" value="XM_020267243.1"/>
</dbReference>
<evidence type="ECO:0000313" key="2">
    <source>
        <dbReference type="Proteomes" id="UP000214365"/>
    </source>
</evidence>
<dbReference type="EMBL" id="LFMY01000006">
    <property type="protein sequence ID" value="OKL60187.1"/>
    <property type="molecule type" value="Genomic_DNA"/>
</dbReference>
<dbReference type="Proteomes" id="UP000214365">
    <property type="component" value="Unassembled WGS sequence"/>
</dbReference>
<accession>A0A225B2V3</accession>
<evidence type="ECO:0000313" key="1">
    <source>
        <dbReference type="EMBL" id="OKL60187.1"/>
    </source>
</evidence>